<dbReference type="InterPro" id="IPR008928">
    <property type="entry name" value="6-hairpin_glycosidase_sf"/>
</dbReference>
<dbReference type="Pfam" id="PF04685">
    <property type="entry name" value="DUF608"/>
    <property type="match status" value="1"/>
</dbReference>
<sequence>MANRNPDNSLTTPKECIKGLPDFGWRVKLDYECTEKCKPFQSPRLSQIPSLVGLGLRYTFGNSYMCYCSGCPIGGIGAGSIGRGYRGEFCRFHMVPGMYDYHIVQADSFIVTIRKGGQTVYQKVLTGHRVNKTLKLWEWGFPLGQGTYQALYPRAWTVYSIPEHNIRLLCRQISPVIAHNYEDSSYPMAAFIWEVENEGKEDLDVAITFTFKNGTGGKKDFHGGCWTESFQHTEDGVDPVTGVMIHQRMQDMPCTYAVSAKETSGVSVSHCLNFDPQGNGAEVWTELLNNGTLKSKQGSSEKTKKGKDVAAAVSLLCTATPGTTQTLEFGLTWDMPVIHFRAKEVQYSRRYAKWFGKSGDASPKMAAYCLQHYLSWEQQIEAWQGPTLNSRKIPAWYKALLFNELYYVSDGGTVWLHPLELPEDDEELDEENVVDEYGKFAYLEGHEYRMYNTYDVHFYASFALIMLWPKLQLSLQYDLAKAVVHENPEVFKYCMGGHTGLRKVRFTVPHDMGDPEDEPWVRVNSYNIHPTADWKDLNLKFILQVYRDYHATSDEAYLKSMYPVMKTLVERSLLWDKDNDGLIENGGFADQTFDAWIVEGASAYCGGMWVCALRMFVQAGRILGHTEDVEKYTETLNKAKESSHGYHDSVMADQLAGNWYMRAAGISDKTVFPPDHVKSALETVYKNNVMGFADGNMGAINGTRPDGKKDITSCQSEEFWTGVTSSLAAQMVQEDMLEEAFQTLWGNYNVCWEWLGLMFQSPEAYMTSKHFRSLGYMRALAVWAVQWALEKYQPQLFPEEAKSGSSGAGDSGGLTGARSSSGTEPPKGDDSSGTQLPIGEGEGSASGMDGDKTDSEAI</sequence>
<feature type="domain" description="Glycosyl-hydrolase family 116 N-terminal" evidence="3">
    <location>
        <begin position="70"/>
        <end position="376"/>
    </location>
</feature>
<evidence type="ECO:0000259" key="2">
    <source>
        <dbReference type="Pfam" id="PF04685"/>
    </source>
</evidence>
<evidence type="ECO:0000256" key="1">
    <source>
        <dbReference type="SAM" id="MobiDB-lite"/>
    </source>
</evidence>
<keyword evidence="5" id="KW-1185">Reference proteome</keyword>
<dbReference type="PANTHER" id="PTHR12654">
    <property type="entry name" value="BILE ACID BETA-GLUCOSIDASE-RELATED"/>
    <property type="match status" value="1"/>
</dbReference>
<dbReference type="PIRSF" id="PIRSF028944">
    <property type="entry name" value="Beta_gluc_GBA2"/>
    <property type="match status" value="1"/>
</dbReference>
<name>A0ABY7DV35_MYAAR</name>
<dbReference type="InterPro" id="IPR006775">
    <property type="entry name" value="GH116_catalytic"/>
</dbReference>
<feature type="compositionally biased region" description="Basic and acidic residues" evidence="1">
    <location>
        <begin position="849"/>
        <end position="858"/>
    </location>
</feature>
<accession>A0ABY7DV35</accession>
<evidence type="ECO:0000313" key="4">
    <source>
        <dbReference type="EMBL" id="WAR00764.1"/>
    </source>
</evidence>
<protein>
    <submittedName>
        <fullName evidence="4">GBA2-like protein</fullName>
    </submittedName>
</protein>
<organism evidence="4 5">
    <name type="scientific">Mya arenaria</name>
    <name type="common">Soft-shell clam</name>
    <dbReference type="NCBI Taxonomy" id="6604"/>
    <lineage>
        <taxon>Eukaryota</taxon>
        <taxon>Metazoa</taxon>
        <taxon>Spiralia</taxon>
        <taxon>Lophotrochozoa</taxon>
        <taxon>Mollusca</taxon>
        <taxon>Bivalvia</taxon>
        <taxon>Autobranchia</taxon>
        <taxon>Heteroconchia</taxon>
        <taxon>Euheterodonta</taxon>
        <taxon>Imparidentia</taxon>
        <taxon>Neoheterodontei</taxon>
        <taxon>Myida</taxon>
        <taxon>Myoidea</taxon>
        <taxon>Myidae</taxon>
        <taxon>Mya</taxon>
    </lineage>
</organism>
<evidence type="ECO:0000259" key="3">
    <source>
        <dbReference type="Pfam" id="PF12215"/>
    </source>
</evidence>
<feature type="non-terminal residue" evidence="4">
    <location>
        <position position="1"/>
    </location>
</feature>
<gene>
    <name evidence="4" type="ORF">MAR_025136</name>
</gene>
<feature type="region of interest" description="Disordered" evidence="1">
    <location>
        <begin position="799"/>
        <end position="858"/>
    </location>
</feature>
<dbReference type="InterPro" id="IPR012341">
    <property type="entry name" value="6hp_glycosidase-like_sf"/>
</dbReference>
<dbReference type="Gene3D" id="1.50.10.10">
    <property type="match status" value="1"/>
</dbReference>
<dbReference type="PANTHER" id="PTHR12654:SF0">
    <property type="entry name" value="NON-LYSOSOMAL GLUCOSYLCERAMIDASE"/>
    <property type="match status" value="1"/>
</dbReference>
<dbReference type="EMBL" id="CP111014">
    <property type="protein sequence ID" value="WAR00764.1"/>
    <property type="molecule type" value="Genomic_DNA"/>
</dbReference>
<evidence type="ECO:0000313" key="5">
    <source>
        <dbReference type="Proteomes" id="UP001164746"/>
    </source>
</evidence>
<dbReference type="InterPro" id="IPR014551">
    <property type="entry name" value="B_Glucosidase_GBA2-typ"/>
</dbReference>
<dbReference type="Pfam" id="PF12215">
    <property type="entry name" value="Glyco_hydr_116N"/>
    <property type="match status" value="1"/>
</dbReference>
<dbReference type="InterPro" id="IPR024462">
    <property type="entry name" value="GH116_N"/>
</dbReference>
<proteinExistence type="predicted"/>
<feature type="domain" description="Glycosyl-hydrolase family 116 catalytic region" evidence="2">
    <location>
        <begin position="438"/>
        <end position="785"/>
    </location>
</feature>
<dbReference type="SUPFAM" id="SSF48208">
    <property type="entry name" value="Six-hairpin glycosidases"/>
    <property type="match status" value="1"/>
</dbReference>
<dbReference type="InterPro" id="IPR052566">
    <property type="entry name" value="Non-lysos_glucosylceramidase"/>
</dbReference>
<dbReference type="Proteomes" id="UP001164746">
    <property type="component" value="Chromosome 3"/>
</dbReference>
<feature type="compositionally biased region" description="Gly residues" evidence="1">
    <location>
        <begin position="806"/>
        <end position="815"/>
    </location>
</feature>
<reference evidence="4" key="1">
    <citation type="submission" date="2022-11" db="EMBL/GenBank/DDBJ databases">
        <title>Centuries of genome instability and evolution in soft-shell clam transmissible cancer (bioRxiv).</title>
        <authorList>
            <person name="Hart S.F.M."/>
            <person name="Yonemitsu M.A."/>
            <person name="Giersch R.M."/>
            <person name="Beal B.F."/>
            <person name="Arriagada G."/>
            <person name="Davis B.W."/>
            <person name="Ostrander E.A."/>
            <person name="Goff S.P."/>
            <person name="Metzger M.J."/>
        </authorList>
    </citation>
    <scope>NUCLEOTIDE SEQUENCE</scope>
    <source>
        <strain evidence="4">MELC-2E11</strain>
        <tissue evidence="4">Siphon/mantle</tissue>
    </source>
</reference>